<accession>A0A561PL72</accession>
<keyword evidence="3" id="KW-1185">Reference proteome</keyword>
<dbReference type="Proteomes" id="UP000320811">
    <property type="component" value="Unassembled WGS sequence"/>
</dbReference>
<dbReference type="AlphaFoldDB" id="A0A561PL72"/>
<reference evidence="2 3" key="1">
    <citation type="submission" date="2019-06" db="EMBL/GenBank/DDBJ databases">
        <title>Sorghum-associated microbial communities from plants grown in Nebraska, USA.</title>
        <authorList>
            <person name="Schachtman D."/>
        </authorList>
    </citation>
    <scope>NUCLEOTIDE SEQUENCE [LARGE SCALE GENOMIC DNA]</scope>
    <source>
        <strain evidence="2 3">1209</strain>
    </source>
</reference>
<evidence type="ECO:0000313" key="3">
    <source>
        <dbReference type="Proteomes" id="UP000320811"/>
    </source>
</evidence>
<comment type="caution">
    <text evidence="2">The sequence shown here is derived from an EMBL/GenBank/DDBJ whole genome shotgun (WGS) entry which is preliminary data.</text>
</comment>
<protein>
    <submittedName>
        <fullName evidence="2">Uncharacterized protein</fullName>
    </submittedName>
</protein>
<gene>
    <name evidence="2" type="ORF">FHW36_10684</name>
</gene>
<evidence type="ECO:0000313" key="2">
    <source>
        <dbReference type="EMBL" id="TWF38861.1"/>
    </source>
</evidence>
<sequence length="81" mass="8741">MADTKFGVSQLTTKTPAWANIAFYVVLTLTTAATFVVASDPAIPDDLKVRVGIYLKAFDFVSLGISKMFGVTVEPPTWGKN</sequence>
<name>A0A561PL72_9BACT</name>
<dbReference type="EMBL" id="VIWO01000006">
    <property type="protein sequence ID" value="TWF38861.1"/>
    <property type="molecule type" value="Genomic_DNA"/>
</dbReference>
<organism evidence="2 3">
    <name type="scientific">Chitinophaga polysaccharea</name>
    <dbReference type="NCBI Taxonomy" id="1293035"/>
    <lineage>
        <taxon>Bacteria</taxon>
        <taxon>Pseudomonadati</taxon>
        <taxon>Bacteroidota</taxon>
        <taxon>Chitinophagia</taxon>
        <taxon>Chitinophagales</taxon>
        <taxon>Chitinophagaceae</taxon>
        <taxon>Chitinophaga</taxon>
    </lineage>
</organism>
<keyword evidence="1" id="KW-0812">Transmembrane</keyword>
<keyword evidence="1" id="KW-0472">Membrane</keyword>
<proteinExistence type="predicted"/>
<keyword evidence="1" id="KW-1133">Transmembrane helix</keyword>
<dbReference type="OrthoDB" id="85942at563835"/>
<dbReference type="RefSeq" id="WP_145671295.1">
    <property type="nucleotide sequence ID" value="NZ_VIWO01000006.1"/>
</dbReference>
<feature type="transmembrane region" description="Helical" evidence="1">
    <location>
        <begin position="17"/>
        <end position="38"/>
    </location>
</feature>
<evidence type="ECO:0000256" key="1">
    <source>
        <dbReference type="SAM" id="Phobius"/>
    </source>
</evidence>